<feature type="transmembrane region" description="Helical" evidence="1">
    <location>
        <begin position="220"/>
        <end position="244"/>
    </location>
</feature>
<keyword evidence="1" id="KW-1133">Transmembrane helix</keyword>
<feature type="non-terminal residue" evidence="2">
    <location>
        <position position="1"/>
    </location>
</feature>
<feature type="transmembrane region" description="Helical" evidence="1">
    <location>
        <begin position="176"/>
        <end position="199"/>
    </location>
</feature>
<reference evidence="2 3" key="1">
    <citation type="journal article" date="2016" name="Genome Biol. Evol.">
        <title>Gene Family Evolution Reflects Adaptation to Soil Environmental Stressors in the Genome of the Collembolan Orchesella cincta.</title>
        <authorList>
            <person name="Faddeeva-Vakhrusheva A."/>
            <person name="Derks M.F."/>
            <person name="Anvar S.Y."/>
            <person name="Agamennone V."/>
            <person name="Suring W."/>
            <person name="Smit S."/>
            <person name="van Straalen N.M."/>
            <person name="Roelofs D."/>
        </authorList>
    </citation>
    <scope>NUCLEOTIDE SEQUENCE [LARGE SCALE GENOMIC DNA]</scope>
    <source>
        <tissue evidence="2">Mixed pool</tissue>
    </source>
</reference>
<accession>A0A1D2MHN6</accession>
<gene>
    <name evidence="2" type="ORF">Ocin01_14175</name>
</gene>
<feature type="transmembrane region" description="Helical" evidence="1">
    <location>
        <begin position="299"/>
        <end position="319"/>
    </location>
</feature>
<dbReference type="EMBL" id="LJIJ01001212">
    <property type="protein sequence ID" value="ODM92509.1"/>
    <property type="molecule type" value="Genomic_DNA"/>
</dbReference>
<organism evidence="2 3">
    <name type="scientific">Orchesella cincta</name>
    <name type="common">Springtail</name>
    <name type="synonym">Podura cincta</name>
    <dbReference type="NCBI Taxonomy" id="48709"/>
    <lineage>
        <taxon>Eukaryota</taxon>
        <taxon>Metazoa</taxon>
        <taxon>Ecdysozoa</taxon>
        <taxon>Arthropoda</taxon>
        <taxon>Hexapoda</taxon>
        <taxon>Collembola</taxon>
        <taxon>Entomobryomorpha</taxon>
        <taxon>Entomobryoidea</taxon>
        <taxon>Orchesellidae</taxon>
        <taxon>Orchesellinae</taxon>
        <taxon>Orchesella</taxon>
    </lineage>
</organism>
<protein>
    <submittedName>
        <fullName evidence="2">Uncharacterized protein</fullName>
    </submittedName>
</protein>
<keyword evidence="1" id="KW-0812">Transmembrane</keyword>
<name>A0A1D2MHN6_ORCCI</name>
<comment type="caution">
    <text evidence="2">The sequence shown here is derived from an EMBL/GenBank/DDBJ whole genome shotgun (WGS) entry which is preliminary data.</text>
</comment>
<evidence type="ECO:0000256" key="1">
    <source>
        <dbReference type="SAM" id="Phobius"/>
    </source>
</evidence>
<sequence length="326" mass="35652">SVTKNTTKILCAQCYCALFGDNHPFSQVCSILVNKSKNIYHCSITEHGNGVFFPSRAHHVKMSRLEKAPSGETNTNTTKTSQFPRITVPKAGVGEGATLHTTTTKQQLVLDKNGNPLDPKLVEGHHEIIWARRQMLKKRGTTIPSNLAIPVGLAQIGIGASMAILGVLAIRYQSYLFYYGSGLWTGMVVGITGALCAMCTKSGLPKPKWFCGGQRWQCHVLLATTMLSLSASVLLAIFSTAGLLQTAKTMVGVDMDDRTDDDETLDRRRSAGNVINSLLLLSSMLEVLLSFPHLGWLSVYYANPAIKQVFYLPLALLVVKIKLQEK</sequence>
<evidence type="ECO:0000313" key="3">
    <source>
        <dbReference type="Proteomes" id="UP000094527"/>
    </source>
</evidence>
<dbReference type="OrthoDB" id="8251736at2759"/>
<keyword evidence="1" id="KW-0472">Membrane</keyword>
<dbReference type="AlphaFoldDB" id="A0A1D2MHN6"/>
<proteinExistence type="predicted"/>
<keyword evidence="3" id="KW-1185">Reference proteome</keyword>
<feature type="transmembrane region" description="Helical" evidence="1">
    <location>
        <begin position="147"/>
        <end position="170"/>
    </location>
</feature>
<evidence type="ECO:0000313" key="2">
    <source>
        <dbReference type="EMBL" id="ODM92509.1"/>
    </source>
</evidence>
<dbReference type="Proteomes" id="UP000094527">
    <property type="component" value="Unassembled WGS sequence"/>
</dbReference>